<evidence type="ECO:0000313" key="3">
    <source>
        <dbReference type="Proteomes" id="UP000823612"/>
    </source>
</evidence>
<dbReference type="InterPro" id="IPR025640">
    <property type="entry name" value="GYF_2"/>
</dbReference>
<accession>A0A9D9DRY9</accession>
<dbReference type="Proteomes" id="UP000823612">
    <property type="component" value="Unassembled WGS sequence"/>
</dbReference>
<evidence type="ECO:0000259" key="1">
    <source>
        <dbReference type="Pfam" id="PF14237"/>
    </source>
</evidence>
<dbReference type="AlphaFoldDB" id="A0A9D9DRY9"/>
<dbReference type="Pfam" id="PF14237">
    <property type="entry name" value="GYF_2"/>
    <property type="match status" value="1"/>
</dbReference>
<gene>
    <name evidence="2" type="ORF">IAB08_04740</name>
</gene>
<protein>
    <submittedName>
        <fullName evidence="2">DUF4339 domain-containing protein</fullName>
    </submittedName>
</protein>
<feature type="domain" description="GYF" evidence="1">
    <location>
        <begin position="51"/>
        <end position="99"/>
    </location>
</feature>
<evidence type="ECO:0000313" key="2">
    <source>
        <dbReference type="EMBL" id="MBO8432581.1"/>
    </source>
</evidence>
<sequence>MDTSFDSINRLMEFGMSMVVAQQMIETMNKAMGDMHIAGSGTPLMQVPLQYYVVVSGVQTGPFTEAEIQCLINENHITEESLMWKTGASAWIPAQSIPEINKLLILNKLTKK</sequence>
<proteinExistence type="predicted"/>
<organism evidence="2 3">
    <name type="scientific">Candidatus Pullibacteroides excrementavium</name>
    <dbReference type="NCBI Taxonomy" id="2840905"/>
    <lineage>
        <taxon>Bacteria</taxon>
        <taxon>Pseudomonadati</taxon>
        <taxon>Bacteroidota</taxon>
        <taxon>Bacteroidia</taxon>
        <taxon>Bacteroidales</taxon>
        <taxon>Candidatus Pullibacteroides</taxon>
    </lineage>
</organism>
<comment type="caution">
    <text evidence="2">The sequence shown here is derived from an EMBL/GenBank/DDBJ whole genome shotgun (WGS) entry which is preliminary data.</text>
</comment>
<reference evidence="2" key="2">
    <citation type="journal article" date="2021" name="PeerJ">
        <title>Extensive microbial diversity within the chicken gut microbiome revealed by metagenomics and culture.</title>
        <authorList>
            <person name="Gilroy R."/>
            <person name="Ravi A."/>
            <person name="Getino M."/>
            <person name="Pursley I."/>
            <person name="Horton D.L."/>
            <person name="Alikhan N.F."/>
            <person name="Baker D."/>
            <person name="Gharbi K."/>
            <person name="Hall N."/>
            <person name="Watson M."/>
            <person name="Adriaenssens E.M."/>
            <person name="Foster-Nyarko E."/>
            <person name="Jarju S."/>
            <person name="Secka A."/>
            <person name="Antonio M."/>
            <person name="Oren A."/>
            <person name="Chaudhuri R.R."/>
            <person name="La Ragione R."/>
            <person name="Hildebrand F."/>
            <person name="Pallen M.J."/>
        </authorList>
    </citation>
    <scope>NUCLEOTIDE SEQUENCE</scope>
    <source>
        <strain evidence="2">2889</strain>
    </source>
</reference>
<name>A0A9D9DRY9_9BACT</name>
<reference evidence="2" key="1">
    <citation type="submission" date="2020-10" db="EMBL/GenBank/DDBJ databases">
        <authorList>
            <person name="Gilroy R."/>
        </authorList>
    </citation>
    <scope>NUCLEOTIDE SEQUENCE</scope>
    <source>
        <strain evidence="2">2889</strain>
    </source>
</reference>
<dbReference type="EMBL" id="JADIMZ010000071">
    <property type="protein sequence ID" value="MBO8432581.1"/>
    <property type="molecule type" value="Genomic_DNA"/>
</dbReference>